<keyword evidence="1" id="KW-1133">Transmembrane helix</keyword>
<evidence type="ECO:0000313" key="3">
    <source>
        <dbReference type="Proteomes" id="UP000184932"/>
    </source>
</evidence>
<organism evidence="2 3">
    <name type="scientific">Vannielia litorea</name>
    <dbReference type="NCBI Taxonomy" id="1217970"/>
    <lineage>
        <taxon>Bacteria</taxon>
        <taxon>Pseudomonadati</taxon>
        <taxon>Pseudomonadota</taxon>
        <taxon>Alphaproteobacteria</taxon>
        <taxon>Rhodobacterales</taxon>
        <taxon>Paracoccaceae</taxon>
        <taxon>Vannielia</taxon>
    </lineage>
</organism>
<protein>
    <recommendedName>
        <fullName evidence="4">Permease</fullName>
    </recommendedName>
</protein>
<reference evidence="3" key="1">
    <citation type="submission" date="2016-11" db="EMBL/GenBank/DDBJ databases">
        <authorList>
            <person name="Varghese N."/>
            <person name="Submissions S."/>
        </authorList>
    </citation>
    <scope>NUCLEOTIDE SEQUENCE [LARGE SCALE GENOMIC DNA]</scope>
    <source>
        <strain evidence="3">DSM 29440</strain>
    </source>
</reference>
<proteinExistence type="predicted"/>
<keyword evidence="1" id="KW-0812">Transmembrane</keyword>
<feature type="transmembrane region" description="Helical" evidence="1">
    <location>
        <begin position="115"/>
        <end position="137"/>
    </location>
</feature>
<evidence type="ECO:0000313" key="2">
    <source>
        <dbReference type="EMBL" id="SIO08144.1"/>
    </source>
</evidence>
<dbReference type="RefSeq" id="WP_074256582.1">
    <property type="nucleotide sequence ID" value="NZ_FSRL01000001.1"/>
</dbReference>
<feature type="transmembrane region" description="Helical" evidence="1">
    <location>
        <begin position="17"/>
        <end position="37"/>
    </location>
</feature>
<gene>
    <name evidence="2" type="ORF">SAMN05444002_2581</name>
</gene>
<dbReference type="Proteomes" id="UP000184932">
    <property type="component" value="Unassembled WGS sequence"/>
</dbReference>
<dbReference type="AlphaFoldDB" id="A0A1N6GKU0"/>
<feature type="transmembrane region" description="Helical" evidence="1">
    <location>
        <begin position="49"/>
        <end position="71"/>
    </location>
</feature>
<sequence length="183" mass="18752">MRADIQAPPSSAPRRKIIHGGFLVLLAVTLLAAILVAGKYGAAHALETAIGALGFIAVLLPKVGAGLFLAASIPLLLPRERVAALIGQESGWRGLALAAAAGALLPGGPGMTFPLAAALFAAGADLGAVLALVTGWSLLSLNRTLIWELSFLDWHLVALRIALCLPAPLAVGLVARALIARRR</sequence>
<name>A0A1N6GKU0_9RHOB</name>
<dbReference type="STRING" id="1217970.SAMN05444002_2581"/>
<keyword evidence="1" id="KW-0472">Membrane</keyword>
<dbReference type="OrthoDB" id="5797013at2"/>
<keyword evidence="3" id="KW-1185">Reference proteome</keyword>
<evidence type="ECO:0000256" key="1">
    <source>
        <dbReference type="SAM" id="Phobius"/>
    </source>
</evidence>
<dbReference type="EMBL" id="FSRL01000001">
    <property type="protein sequence ID" value="SIO08144.1"/>
    <property type="molecule type" value="Genomic_DNA"/>
</dbReference>
<feature type="transmembrane region" description="Helical" evidence="1">
    <location>
        <begin position="157"/>
        <end position="179"/>
    </location>
</feature>
<accession>A0A1N6GKU0</accession>
<evidence type="ECO:0008006" key="4">
    <source>
        <dbReference type="Google" id="ProtNLM"/>
    </source>
</evidence>
<feature type="transmembrane region" description="Helical" evidence="1">
    <location>
        <begin position="91"/>
        <end position="108"/>
    </location>
</feature>